<gene>
    <name evidence="2" type="ORF">PXEA_LOCUS14577</name>
</gene>
<evidence type="ECO:0000313" key="2">
    <source>
        <dbReference type="EMBL" id="VEL21137.1"/>
    </source>
</evidence>
<feature type="region of interest" description="Disordered" evidence="1">
    <location>
        <begin position="36"/>
        <end position="67"/>
    </location>
</feature>
<reference evidence="2" key="1">
    <citation type="submission" date="2018-11" db="EMBL/GenBank/DDBJ databases">
        <authorList>
            <consortium name="Pathogen Informatics"/>
        </authorList>
    </citation>
    <scope>NUCLEOTIDE SEQUENCE</scope>
</reference>
<dbReference type="AlphaFoldDB" id="A0A448WVE6"/>
<proteinExistence type="predicted"/>
<keyword evidence="3" id="KW-1185">Reference proteome</keyword>
<sequence>MHSLDQPEPCHISCLVFGPLDEGPYGPAQIFSDLGLRPSLSSSPGPDVSCEFRRKSTKSSEQTANDIPSAEQLLTPAEQLCQALYVVDAAGWLYQLSPDRRFKATRIPLSRVPHCSIRS</sequence>
<organism evidence="2 3">
    <name type="scientific">Protopolystoma xenopodis</name>
    <dbReference type="NCBI Taxonomy" id="117903"/>
    <lineage>
        <taxon>Eukaryota</taxon>
        <taxon>Metazoa</taxon>
        <taxon>Spiralia</taxon>
        <taxon>Lophotrochozoa</taxon>
        <taxon>Platyhelminthes</taxon>
        <taxon>Monogenea</taxon>
        <taxon>Polyopisthocotylea</taxon>
        <taxon>Polystomatidea</taxon>
        <taxon>Polystomatidae</taxon>
        <taxon>Protopolystoma</taxon>
    </lineage>
</organism>
<protein>
    <submittedName>
        <fullName evidence="2">Uncharacterized protein</fullName>
    </submittedName>
</protein>
<comment type="caution">
    <text evidence="2">The sequence shown here is derived from an EMBL/GenBank/DDBJ whole genome shotgun (WGS) entry which is preliminary data.</text>
</comment>
<accession>A0A448WVE6</accession>
<evidence type="ECO:0000256" key="1">
    <source>
        <dbReference type="SAM" id="MobiDB-lite"/>
    </source>
</evidence>
<feature type="compositionally biased region" description="Low complexity" evidence="1">
    <location>
        <begin position="36"/>
        <end position="47"/>
    </location>
</feature>
<dbReference type="EMBL" id="CAAALY010049789">
    <property type="protein sequence ID" value="VEL21137.1"/>
    <property type="molecule type" value="Genomic_DNA"/>
</dbReference>
<name>A0A448WVE6_9PLAT</name>
<dbReference type="Proteomes" id="UP000784294">
    <property type="component" value="Unassembled WGS sequence"/>
</dbReference>
<evidence type="ECO:0000313" key="3">
    <source>
        <dbReference type="Proteomes" id="UP000784294"/>
    </source>
</evidence>